<dbReference type="KEGG" id="alus:STSP2_01555"/>
<evidence type="ECO:0000256" key="6">
    <source>
        <dbReference type="ARBA" id="ARBA00022989"/>
    </source>
</evidence>
<evidence type="ECO:0000256" key="7">
    <source>
        <dbReference type="ARBA" id="ARBA00023136"/>
    </source>
</evidence>
<dbReference type="EMBL" id="CP019791">
    <property type="protein sequence ID" value="AQT68395.1"/>
    <property type="molecule type" value="Genomic_DNA"/>
</dbReference>
<dbReference type="Pfam" id="PF03547">
    <property type="entry name" value="Mem_trans"/>
    <property type="match status" value="1"/>
</dbReference>
<feature type="transmembrane region" description="Helical" evidence="8">
    <location>
        <begin position="6"/>
        <end position="21"/>
    </location>
</feature>
<accession>A0A1U9NKQ9</accession>
<dbReference type="OrthoDB" id="9794315at2"/>
<gene>
    <name evidence="9" type="ORF">STSP2_01555</name>
</gene>
<dbReference type="PANTHER" id="PTHR36838:SF4">
    <property type="entry name" value="AUXIN EFFLUX CARRIER FAMILY PROTEIN"/>
    <property type="match status" value="1"/>
</dbReference>
<keyword evidence="6 8" id="KW-1133">Transmembrane helix</keyword>
<evidence type="ECO:0000313" key="9">
    <source>
        <dbReference type="EMBL" id="AQT68395.1"/>
    </source>
</evidence>
<dbReference type="RefSeq" id="WP_146661357.1">
    <property type="nucleotide sequence ID" value="NZ_CP019791.1"/>
</dbReference>
<feature type="transmembrane region" description="Helical" evidence="8">
    <location>
        <begin position="65"/>
        <end position="87"/>
    </location>
</feature>
<sequence>MDVLNTIAPVFLVILTGYILTKKRFLSDSLVKDLNRICFWIALPALLFGKIVGSTGNFTVVMETFLVVTAGMVACLLGGFVLARLLKVPFTSVGTFVQGTYRGNLAFVGLAVIIYSLADFTPEHAQQVETLAVYVLAPIVPIYNLVAVFLLVAFRQNDNRNAALKKIPVQLASNPLVIACAAGFLVQRFLPSPPLAIMRTLDVLGQMALPLALLGVGGALAHRKIAGRSLYAISASLLKTVLAPAVGLLLAHLMGLSQDEMRVALIFLACPTAISSHTMAERMGGDAQLSAAIVIISSLLSILSLSAILAMFY</sequence>
<feature type="transmembrane region" description="Helical" evidence="8">
    <location>
        <begin position="99"/>
        <end position="118"/>
    </location>
</feature>
<evidence type="ECO:0000256" key="2">
    <source>
        <dbReference type="ARBA" id="ARBA00010145"/>
    </source>
</evidence>
<comment type="subcellular location">
    <subcellularLocation>
        <location evidence="1">Cell membrane</location>
        <topology evidence="1">Multi-pass membrane protein</topology>
    </subcellularLocation>
</comment>
<dbReference type="PANTHER" id="PTHR36838">
    <property type="entry name" value="AUXIN EFFLUX CARRIER FAMILY PROTEIN"/>
    <property type="match status" value="1"/>
</dbReference>
<keyword evidence="4" id="KW-1003">Cell membrane</keyword>
<feature type="transmembrane region" description="Helical" evidence="8">
    <location>
        <begin position="230"/>
        <end position="255"/>
    </location>
</feature>
<name>A0A1U9NKQ9_9BACT</name>
<feature type="transmembrane region" description="Helical" evidence="8">
    <location>
        <begin position="175"/>
        <end position="191"/>
    </location>
</feature>
<proteinExistence type="inferred from homology"/>
<comment type="similarity">
    <text evidence="2">Belongs to the auxin efflux carrier (TC 2.A.69) family.</text>
</comment>
<dbReference type="GO" id="GO:0005886">
    <property type="term" value="C:plasma membrane"/>
    <property type="evidence" value="ECO:0007669"/>
    <property type="project" value="UniProtKB-SubCell"/>
</dbReference>
<dbReference type="STRING" id="1936003.STSP2_01555"/>
<dbReference type="InterPro" id="IPR004776">
    <property type="entry name" value="Mem_transp_PIN-like"/>
</dbReference>
<evidence type="ECO:0000256" key="1">
    <source>
        <dbReference type="ARBA" id="ARBA00004651"/>
    </source>
</evidence>
<keyword evidence="7 8" id="KW-0472">Membrane</keyword>
<evidence type="ECO:0000256" key="8">
    <source>
        <dbReference type="SAM" id="Phobius"/>
    </source>
</evidence>
<feature type="transmembrane region" description="Helical" evidence="8">
    <location>
        <begin position="130"/>
        <end position="154"/>
    </location>
</feature>
<dbReference type="AlphaFoldDB" id="A0A1U9NKQ9"/>
<evidence type="ECO:0000256" key="4">
    <source>
        <dbReference type="ARBA" id="ARBA00022475"/>
    </source>
</evidence>
<reference evidence="10" key="1">
    <citation type="submission" date="2017-02" db="EMBL/GenBank/DDBJ databases">
        <title>Comparative genomics and description of representatives of a novel lineage of planctomycetes thriving in anoxic sediments.</title>
        <authorList>
            <person name="Spring S."/>
            <person name="Bunk B."/>
            <person name="Sproer C."/>
        </authorList>
    </citation>
    <scope>NUCLEOTIDE SEQUENCE [LARGE SCALE GENOMIC DNA]</scope>
    <source>
        <strain evidence="10">ST-NAGAB-D1</strain>
    </source>
</reference>
<dbReference type="InterPro" id="IPR038770">
    <property type="entry name" value="Na+/solute_symporter_sf"/>
</dbReference>
<dbReference type="Gene3D" id="1.20.1530.20">
    <property type="match status" value="1"/>
</dbReference>
<feature type="transmembrane region" description="Helical" evidence="8">
    <location>
        <begin position="292"/>
        <end position="312"/>
    </location>
</feature>
<feature type="transmembrane region" description="Helical" evidence="8">
    <location>
        <begin position="203"/>
        <end position="221"/>
    </location>
</feature>
<dbReference type="Proteomes" id="UP000189674">
    <property type="component" value="Chromosome"/>
</dbReference>
<evidence type="ECO:0000313" key="10">
    <source>
        <dbReference type="Proteomes" id="UP000189674"/>
    </source>
</evidence>
<evidence type="ECO:0000256" key="3">
    <source>
        <dbReference type="ARBA" id="ARBA00022448"/>
    </source>
</evidence>
<evidence type="ECO:0000256" key="5">
    <source>
        <dbReference type="ARBA" id="ARBA00022692"/>
    </source>
</evidence>
<keyword evidence="5 8" id="KW-0812">Transmembrane</keyword>
<keyword evidence="3" id="KW-0813">Transport</keyword>
<organism evidence="9 10">
    <name type="scientific">Anaerohalosphaera lusitana</name>
    <dbReference type="NCBI Taxonomy" id="1936003"/>
    <lineage>
        <taxon>Bacteria</taxon>
        <taxon>Pseudomonadati</taxon>
        <taxon>Planctomycetota</taxon>
        <taxon>Phycisphaerae</taxon>
        <taxon>Sedimentisphaerales</taxon>
        <taxon>Anaerohalosphaeraceae</taxon>
        <taxon>Anaerohalosphaera</taxon>
    </lineage>
</organism>
<dbReference type="GO" id="GO:0055085">
    <property type="term" value="P:transmembrane transport"/>
    <property type="evidence" value="ECO:0007669"/>
    <property type="project" value="InterPro"/>
</dbReference>
<keyword evidence="10" id="KW-1185">Reference proteome</keyword>
<protein>
    <submittedName>
        <fullName evidence="9">Auxin efflux carrier</fullName>
    </submittedName>
</protein>
<feature type="transmembrane region" description="Helical" evidence="8">
    <location>
        <begin position="33"/>
        <end position="53"/>
    </location>
</feature>